<feature type="domain" description="EF-hand" evidence="5">
    <location>
        <begin position="326"/>
        <end position="361"/>
    </location>
</feature>
<evidence type="ECO:0000256" key="1">
    <source>
        <dbReference type="ARBA" id="ARBA00022723"/>
    </source>
</evidence>
<comment type="caution">
    <text evidence="6">The sequence shown here is derived from an EMBL/GenBank/DDBJ whole genome shotgun (WGS) entry which is preliminary data.</text>
</comment>
<keyword evidence="3" id="KW-0106">Calcium</keyword>
<reference evidence="7" key="1">
    <citation type="journal article" date="2023" name="Commun. Biol.">
        <title>Genome analysis of Parmales, the sister group of diatoms, reveals the evolutionary specialization of diatoms from phago-mixotrophs to photoautotrophs.</title>
        <authorList>
            <person name="Ban H."/>
            <person name="Sato S."/>
            <person name="Yoshikawa S."/>
            <person name="Yamada K."/>
            <person name="Nakamura Y."/>
            <person name="Ichinomiya M."/>
            <person name="Sato N."/>
            <person name="Blanc-Mathieu R."/>
            <person name="Endo H."/>
            <person name="Kuwata A."/>
            <person name="Ogata H."/>
        </authorList>
    </citation>
    <scope>NUCLEOTIDE SEQUENCE [LARGE SCALE GENOMIC DNA]</scope>
    <source>
        <strain evidence="7">NIES 3700</strain>
    </source>
</reference>
<dbReference type="EMBL" id="BRXW01000018">
    <property type="protein sequence ID" value="GMI00032.1"/>
    <property type="molecule type" value="Genomic_DNA"/>
</dbReference>
<dbReference type="PROSITE" id="PS00018">
    <property type="entry name" value="EF_HAND_1"/>
    <property type="match status" value="4"/>
</dbReference>
<organism evidence="6 7">
    <name type="scientific">Triparma laevis f. longispina</name>
    <dbReference type="NCBI Taxonomy" id="1714387"/>
    <lineage>
        <taxon>Eukaryota</taxon>
        <taxon>Sar</taxon>
        <taxon>Stramenopiles</taxon>
        <taxon>Ochrophyta</taxon>
        <taxon>Bolidophyceae</taxon>
        <taxon>Parmales</taxon>
        <taxon>Triparmaceae</taxon>
        <taxon>Triparma</taxon>
    </lineage>
</organism>
<dbReference type="SUPFAM" id="SSF47473">
    <property type="entry name" value="EF-hand"/>
    <property type="match status" value="2"/>
</dbReference>
<evidence type="ECO:0000259" key="5">
    <source>
        <dbReference type="PROSITE" id="PS50222"/>
    </source>
</evidence>
<evidence type="ECO:0000313" key="7">
    <source>
        <dbReference type="Proteomes" id="UP001165122"/>
    </source>
</evidence>
<dbReference type="PROSITE" id="PS50222">
    <property type="entry name" value="EF_HAND_2"/>
    <property type="match status" value="3"/>
</dbReference>
<dbReference type="GO" id="GO:0005509">
    <property type="term" value="F:calcium ion binding"/>
    <property type="evidence" value="ECO:0007669"/>
    <property type="project" value="InterPro"/>
</dbReference>
<dbReference type="Pfam" id="PF13202">
    <property type="entry name" value="EF-hand_5"/>
    <property type="match status" value="2"/>
</dbReference>
<name>A0A9W7BYS7_9STRA</name>
<gene>
    <name evidence="6" type="ORF">TrLO_g11746</name>
</gene>
<keyword evidence="1" id="KW-0479">Metal-binding</keyword>
<dbReference type="Gene3D" id="1.10.238.10">
    <property type="entry name" value="EF-hand"/>
    <property type="match status" value="4"/>
</dbReference>
<feature type="domain" description="EF-hand" evidence="5">
    <location>
        <begin position="160"/>
        <end position="195"/>
    </location>
</feature>
<proteinExistence type="predicted"/>
<feature type="domain" description="EF-hand" evidence="5">
    <location>
        <begin position="384"/>
        <end position="419"/>
    </location>
</feature>
<feature type="region of interest" description="Disordered" evidence="4">
    <location>
        <begin position="200"/>
        <end position="230"/>
    </location>
</feature>
<dbReference type="Pfam" id="PF13833">
    <property type="entry name" value="EF-hand_8"/>
    <property type="match status" value="2"/>
</dbReference>
<feature type="compositionally biased region" description="Acidic residues" evidence="4">
    <location>
        <begin position="75"/>
        <end position="86"/>
    </location>
</feature>
<keyword evidence="2" id="KW-0677">Repeat</keyword>
<dbReference type="PANTHER" id="PTHR34524:SF6">
    <property type="entry name" value="CALCYPHOSINE LIKE"/>
    <property type="match status" value="1"/>
</dbReference>
<accession>A0A9W7BYS7</accession>
<evidence type="ECO:0000256" key="4">
    <source>
        <dbReference type="SAM" id="MobiDB-lite"/>
    </source>
</evidence>
<evidence type="ECO:0000313" key="6">
    <source>
        <dbReference type="EMBL" id="GMI00032.1"/>
    </source>
</evidence>
<dbReference type="InterPro" id="IPR051581">
    <property type="entry name" value="Ca-bind"/>
</dbReference>
<feature type="region of interest" description="Disordered" evidence="4">
    <location>
        <begin position="421"/>
        <end position="443"/>
    </location>
</feature>
<dbReference type="SMART" id="SM00054">
    <property type="entry name" value="EFh"/>
    <property type="match status" value="5"/>
</dbReference>
<keyword evidence="7" id="KW-1185">Reference proteome</keyword>
<dbReference type="InterPro" id="IPR011992">
    <property type="entry name" value="EF-hand-dom_pair"/>
</dbReference>
<dbReference type="Proteomes" id="UP001165122">
    <property type="component" value="Unassembled WGS sequence"/>
</dbReference>
<sequence>MSAAAVSDEEINTIVTFMDPNGDGVSQDEFEEAFVTGRRLFAVAKAEEEGKKLFAMFLEALENKSPKQWFAESNTEADDDDEDESPGLDTGEFLDALKKLGFRKKQTKYLKDYLDPDNDGDIDLDEFNAKLATMNEPASMDAFESSVGKAIDKLEKHMEKNNLKVGDLFRKVDKDGGGEIDSAEMKAFFLGLAQPSKAALAREKKAKERKNSSNPKPVPEEDPDTSTAPSADQLADLMAFLDPDENGISKEELTAGFRDGRRARSNAVVEAKGKRIMKAIVNKIGADTDLRDWFDKVNTLRMLPGSEPVIDDRELKKGIKKLKIKMSAKNLYELLRFVDPDADGDISWGEFKMAVEKLDKPSEMDEFAASAGGTIMQLEAHMKKNKIRMLDLFRQIDKDGSGEIDNKELKAGIEKVCMSVGPIENPKRKKAPADEPPSSPRAKIEEAKVLDANINLGVPPPVAAE</sequence>
<evidence type="ECO:0000256" key="3">
    <source>
        <dbReference type="ARBA" id="ARBA00022837"/>
    </source>
</evidence>
<dbReference type="AlphaFoldDB" id="A0A9W7BYS7"/>
<protein>
    <recommendedName>
        <fullName evidence="5">EF-hand domain-containing protein</fullName>
    </recommendedName>
</protein>
<dbReference type="OrthoDB" id="26525at2759"/>
<dbReference type="InterPro" id="IPR018247">
    <property type="entry name" value="EF_Hand_1_Ca_BS"/>
</dbReference>
<dbReference type="InterPro" id="IPR002048">
    <property type="entry name" value="EF_hand_dom"/>
</dbReference>
<evidence type="ECO:0000256" key="2">
    <source>
        <dbReference type="ARBA" id="ARBA00022737"/>
    </source>
</evidence>
<feature type="compositionally biased region" description="Basic and acidic residues" evidence="4">
    <location>
        <begin position="200"/>
        <end position="211"/>
    </location>
</feature>
<dbReference type="PANTHER" id="PTHR34524">
    <property type="entry name" value="CALCYPHOSIN"/>
    <property type="match status" value="1"/>
</dbReference>
<feature type="region of interest" description="Disordered" evidence="4">
    <location>
        <begin position="68"/>
        <end position="90"/>
    </location>
</feature>